<proteinExistence type="predicted"/>
<evidence type="ECO:0000313" key="1">
    <source>
        <dbReference type="EMBL" id="KAK9295330.1"/>
    </source>
</evidence>
<dbReference type="EMBL" id="JAWNGG020000268">
    <property type="protein sequence ID" value="KAK9295330.1"/>
    <property type="molecule type" value="Genomic_DNA"/>
</dbReference>
<keyword evidence="2" id="KW-1185">Reference proteome</keyword>
<organism evidence="1 2">
    <name type="scientific">Tetragonisca angustula</name>
    <dbReference type="NCBI Taxonomy" id="166442"/>
    <lineage>
        <taxon>Eukaryota</taxon>
        <taxon>Metazoa</taxon>
        <taxon>Ecdysozoa</taxon>
        <taxon>Arthropoda</taxon>
        <taxon>Hexapoda</taxon>
        <taxon>Insecta</taxon>
        <taxon>Pterygota</taxon>
        <taxon>Neoptera</taxon>
        <taxon>Endopterygota</taxon>
        <taxon>Hymenoptera</taxon>
        <taxon>Apocrita</taxon>
        <taxon>Aculeata</taxon>
        <taxon>Apoidea</taxon>
        <taxon>Anthophila</taxon>
        <taxon>Apidae</taxon>
        <taxon>Tetragonisca</taxon>
    </lineage>
</organism>
<reference evidence="1 2" key="1">
    <citation type="submission" date="2024-05" db="EMBL/GenBank/DDBJ databases">
        <title>The nuclear and mitochondrial genome assemblies of Tetragonisca angustula (Apidae: Meliponini), a tiny yet remarkable pollinator in the Neotropics.</title>
        <authorList>
            <person name="Ferrari R."/>
            <person name="Ricardo P.C."/>
            <person name="Dias F.C."/>
            <person name="Araujo N.S."/>
            <person name="Soares D.O."/>
            <person name="Zhou Q.-S."/>
            <person name="Zhu C.-D."/>
            <person name="Coutinho L."/>
            <person name="Airas M.C."/>
            <person name="Batista T.M."/>
        </authorList>
    </citation>
    <scope>NUCLEOTIDE SEQUENCE [LARGE SCALE GENOMIC DNA]</scope>
    <source>
        <strain evidence="1">ASF017062</strain>
        <tissue evidence="1">Abdomen</tissue>
    </source>
</reference>
<gene>
    <name evidence="1" type="ORF">QLX08_010316</name>
</gene>
<evidence type="ECO:0000313" key="2">
    <source>
        <dbReference type="Proteomes" id="UP001432146"/>
    </source>
</evidence>
<sequence>MSSFHQSLLRFPFILRENAPWPCPPYPGRIESTPPRSSGCFSGSPPSLLPLKCSWLPPPRRSGETPAFLSGFSLVHEAWASLSLFLQEYVRSRATHTYGPIRSPSSAPYSISLTIERRHIPL</sequence>
<comment type="caution">
    <text evidence="1">The sequence shown here is derived from an EMBL/GenBank/DDBJ whole genome shotgun (WGS) entry which is preliminary data.</text>
</comment>
<protein>
    <submittedName>
        <fullName evidence="1">Uncharacterized protein</fullName>
    </submittedName>
</protein>
<dbReference type="Proteomes" id="UP001432146">
    <property type="component" value="Unassembled WGS sequence"/>
</dbReference>
<accession>A0AAW0ZCQ6</accession>
<name>A0AAW0ZCQ6_9HYME</name>
<dbReference type="AlphaFoldDB" id="A0AAW0ZCQ6"/>